<dbReference type="InterPro" id="IPR058664">
    <property type="entry name" value="ARB_00930-like_C"/>
</dbReference>
<evidence type="ECO:0000256" key="2">
    <source>
        <dbReference type="SAM" id="SignalP"/>
    </source>
</evidence>
<dbReference type="Gene3D" id="3.40.710.10">
    <property type="entry name" value="DD-peptidase/beta-lactamase superfamily"/>
    <property type="match status" value="1"/>
</dbReference>
<dbReference type="InterPro" id="IPR001466">
    <property type="entry name" value="Beta-lactam-related"/>
</dbReference>
<dbReference type="InterPro" id="IPR051478">
    <property type="entry name" value="Beta-lactamase-like_AB/R"/>
</dbReference>
<keyword evidence="6" id="KW-1185">Reference proteome</keyword>
<keyword evidence="2" id="KW-0732">Signal</keyword>
<dbReference type="PANTHER" id="PTHR22935">
    <property type="entry name" value="PENICILLIN-BINDING PROTEIN"/>
    <property type="match status" value="1"/>
</dbReference>
<dbReference type="Pfam" id="PF00144">
    <property type="entry name" value="Beta-lactamase"/>
    <property type="match status" value="1"/>
</dbReference>
<accession>A0AAX6MV38</accession>
<evidence type="ECO:0000313" key="5">
    <source>
        <dbReference type="EMBL" id="KAK6956530.1"/>
    </source>
</evidence>
<feature type="compositionally biased region" description="Basic and acidic residues" evidence="1">
    <location>
        <begin position="534"/>
        <end position="543"/>
    </location>
</feature>
<feature type="signal peptide" evidence="2">
    <location>
        <begin position="1"/>
        <end position="17"/>
    </location>
</feature>
<name>A0AAX6MV38_9PEZI</name>
<dbReference type="Pfam" id="PF26335">
    <property type="entry name" value="ARB_00930_C"/>
    <property type="match status" value="1"/>
</dbReference>
<feature type="domain" description="Beta-lactamase-like ARB-00930-like C-terminal" evidence="4">
    <location>
        <begin position="355"/>
        <end position="507"/>
    </location>
</feature>
<dbReference type="InterPro" id="IPR012338">
    <property type="entry name" value="Beta-lactam/transpept-like"/>
</dbReference>
<evidence type="ECO:0000256" key="1">
    <source>
        <dbReference type="SAM" id="MobiDB-lite"/>
    </source>
</evidence>
<evidence type="ECO:0000259" key="4">
    <source>
        <dbReference type="Pfam" id="PF26335"/>
    </source>
</evidence>
<feature type="domain" description="Beta-lactamase-related" evidence="3">
    <location>
        <begin position="97"/>
        <end position="246"/>
    </location>
</feature>
<evidence type="ECO:0000313" key="6">
    <source>
        <dbReference type="Proteomes" id="UP001369815"/>
    </source>
</evidence>
<organism evidence="5 6">
    <name type="scientific">Daldinia eschscholtzii</name>
    <dbReference type="NCBI Taxonomy" id="292717"/>
    <lineage>
        <taxon>Eukaryota</taxon>
        <taxon>Fungi</taxon>
        <taxon>Dikarya</taxon>
        <taxon>Ascomycota</taxon>
        <taxon>Pezizomycotina</taxon>
        <taxon>Sordariomycetes</taxon>
        <taxon>Xylariomycetidae</taxon>
        <taxon>Xylariales</taxon>
        <taxon>Hypoxylaceae</taxon>
        <taxon>Daldinia</taxon>
    </lineage>
</organism>
<dbReference type="AlphaFoldDB" id="A0AAX6MV38"/>
<evidence type="ECO:0008006" key="7">
    <source>
        <dbReference type="Google" id="ProtNLM"/>
    </source>
</evidence>
<feature type="chain" id="PRO_5043915341" description="Beta-lactamase-related domain-containing protein" evidence="2">
    <location>
        <begin position="18"/>
        <end position="543"/>
    </location>
</feature>
<dbReference type="SUPFAM" id="SSF56601">
    <property type="entry name" value="beta-lactamase/transpeptidase-like"/>
    <property type="match status" value="1"/>
</dbReference>
<feature type="region of interest" description="Disordered" evidence="1">
    <location>
        <begin position="507"/>
        <end position="543"/>
    </location>
</feature>
<reference evidence="5 6" key="1">
    <citation type="journal article" date="2024" name="Front Chem Biol">
        <title>Unveiling the potential of Daldinia eschscholtzii MFLUCC 19-0629 through bioactivity and bioinformatics studies for enhanced sustainable agriculture production.</title>
        <authorList>
            <person name="Brooks S."/>
            <person name="Weaver J.A."/>
            <person name="Klomchit A."/>
            <person name="Alharthi S.A."/>
            <person name="Onlamun T."/>
            <person name="Nurani R."/>
            <person name="Vong T.K."/>
            <person name="Alberti F."/>
            <person name="Greco C."/>
        </authorList>
    </citation>
    <scope>NUCLEOTIDE SEQUENCE [LARGE SCALE GENOMIC DNA]</scope>
    <source>
        <strain evidence="5">MFLUCC 19-0629</strain>
    </source>
</reference>
<gene>
    <name evidence="5" type="ORF">Daesc_001808</name>
</gene>
<comment type="caution">
    <text evidence="5">The sequence shown here is derived from an EMBL/GenBank/DDBJ whole genome shotgun (WGS) entry which is preliminary data.</text>
</comment>
<feature type="compositionally biased region" description="Basic and acidic residues" evidence="1">
    <location>
        <begin position="507"/>
        <end position="524"/>
    </location>
</feature>
<protein>
    <recommendedName>
        <fullName evidence="7">Beta-lactamase-related domain-containing protein</fullName>
    </recommendedName>
</protein>
<dbReference type="Proteomes" id="UP001369815">
    <property type="component" value="Unassembled WGS sequence"/>
</dbReference>
<proteinExistence type="predicted"/>
<dbReference type="EMBL" id="JBANMG010000002">
    <property type="protein sequence ID" value="KAK6956530.1"/>
    <property type="molecule type" value="Genomic_DNA"/>
</dbReference>
<dbReference type="PANTHER" id="PTHR22935:SF97">
    <property type="entry name" value="BETA-LACTAMASE-RELATED DOMAIN-CONTAINING PROTEIN"/>
    <property type="match status" value="1"/>
</dbReference>
<sequence>MWSLGFISLFIIFGVYAKENCPLYGLGYPKPTNLLIQPGIQQAAKSLDSVFAQYIDNSNKTGSDRFSYSVEVFSADADEPLWSRYWTATNLKTLNSTGVKKVDGDTVYRLGSVTKIFTILTFLAEVGDTMWNEPIAKYIPEIKAMVTGADTSHSISKPDWDSITIGSLATQMSGLVRDYALLEFFEGLSKLPPSFSPFVTPAYSDIGYTLLGYALQQMTGKYFGTIVQDRVIKPLGLNHTFYTTPTDSVGIIPGGRYQTNWAFNMGNESPSDPRSGVGAPWGVRQLPFSKDSPYQFATTFNKAGSLGKYSALLAVIPDFDIGFSILAAGDVPPSLPMDIADTLSNTYLPTMVNTARIQANILYGGTYNNSNSSVNSSLSVVVDSRTPGLSLSSWISNGTNLLWYSVAMSQNITKDYWNKVRPSVRLYPTGLWDAISDGGKRVAFKAVFEDLSLPNVSKPFTTDCSTWVSVAGIMYGSKPLDQFIFNINAAGNVVSVENAALRNKLEKPTAIGDRERHSGTEDGFKPGNPNPDRLFGEEVTLRK</sequence>
<evidence type="ECO:0000259" key="3">
    <source>
        <dbReference type="Pfam" id="PF00144"/>
    </source>
</evidence>